<organism evidence="1">
    <name type="scientific">Arundo donax</name>
    <name type="common">Giant reed</name>
    <name type="synonym">Donax arundinaceus</name>
    <dbReference type="NCBI Taxonomy" id="35708"/>
    <lineage>
        <taxon>Eukaryota</taxon>
        <taxon>Viridiplantae</taxon>
        <taxon>Streptophyta</taxon>
        <taxon>Embryophyta</taxon>
        <taxon>Tracheophyta</taxon>
        <taxon>Spermatophyta</taxon>
        <taxon>Magnoliopsida</taxon>
        <taxon>Liliopsida</taxon>
        <taxon>Poales</taxon>
        <taxon>Poaceae</taxon>
        <taxon>PACMAD clade</taxon>
        <taxon>Arundinoideae</taxon>
        <taxon>Arundineae</taxon>
        <taxon>Arundo</taxon>
    </lineage>
</organism>
<evidence type="ECO:0000313" key="1">
    <source>
        <dbReference type="EMBL" id="JAD84572.1"/>
    </source>
</evidence>
<reference evidence="1" key="2">
    <citation type="journal article" date="2015" name="Data Brief">
        <title>Shoot transcriptome of the giant reed, Arundo donax.</title>
        <authorList>
            <person name="Barrero R.A."/>
            <person name="Guerrero F.D."/>
            <person name="Moolhuijzen P."/>
            <person name="Goolsby J.A."/>
            <person name="Tidwell J."/>
            <person name="Bellgard S.E."/>
            <person name="Bellgard M.I."/>
        </authorList>
    </citation>
    <scope>NUCLEOTIDE SEQUENCE</scope>
    <source>
        <tissue evidence="1">Shoot tissue taken approximately 20 cm above the soil surface</tissue>
    </source>
</reference>
<dbReference type="AlphaFoldDB" id="A0A0A9DLE5"/>
<reference evidence="1" key="1">
    <citation type="submission" date="2014-09" db="EMBL/GenBank/DDBJ databases">
        <authorList>
            <person name="Magalhaes I.L.F."/>
            <person name="Oliveira U."/>
            <person name="Santos F.R."/>
            <person name="Vidigal T.H.D.A."/>
            <person name="Brescovit A.D."/>
            <person name="Santos A.J."/>
        </authorList>
    </citation>
    <scope>NUCLEOTIDE SEQUENCE</scope>
    <source>
        <tissue evidence="1">Shoot tissue taken approximately 20 cm above the soil surface</tissue>
    </source>
</reference>
<protein>
    <submittedName>
        <fullName evidence="1">Uncharacterized protein</fullName>
    </submittedName>
</protein>
<accession>A0A0A9DLE5</accession>
<sequence length="36" mass="4018">MLPEGLAAAPLFLRIRMEACSVPSPGTWPSYRNRTQ</sequence>
<name>A0A0A9DLE5_ARUDO</name>
<dbReference type="EMBL" id="GBRH01213323">
    <property type="protein sequence ID" value="JAD84572.1"/>
    <property type="molecule type" value="Transcribed_RNA"/>
</dbReference>
<proteinExistence type="predicted"/>